<dbReference type="GO" id="GO:0004674">
    <property type="term" value="F:protein serine/threonine kinase activity"/>
    <property type="evidence" value="ECO:0007669"/>
    <property type="project" value="UniProtKB-KW"/>
</dbReference>
<feature type="domain" description="Histidine kinase/HSP90-like ATPase" evidence="2">
    <location>
        <begin position="15"/>
        <end position="116"/>
    </location>
</feature>
<protein>
    <recommendedName>
        <fullName evidence="2">Histidine kinase/HSP90-like ATPase domain-containing protein</fullName>
    </recommendedName>
</protein>
<keyword evidence="4" id="KW-1185">Reference proteome</keyword>
<dbReference type="PANTHER" id="PTHR35526:SF3">
    <property type="entry name" value="ANTI-SIGMA-F FACTOR RSBW"/>
    <property type="match status" value="1"/>
</dbReference>
<evidence type="ECO:0000259" key="2">
    <source>
        <dbReference type="Pfam" id="PF13581"/>
    </source>
</evidence>
<reference evidence="4" key="1">
    <citation type="submission" date="2011-12" db="EMBL/GenBank/DDBJ databases">
        <title>Complete genome sequence of Streptomyces cattleya strain DSM 46488.</title>
        <authorList>
            <person name="Ou H.-Y."/>
            <person name="Li P."/>
            <person name="Zhao C."/>
            <person name="O'Hagan D."/>
            <person name="Deng Z."/>
        </authorList>
    </citation>
    <scope>NUCLEOTIDE SEQUENCE [LARGE SCALE GENOMIC DNA]</scope>
    <source>
        <strain evidence="4">ATCC 35852 / DSM 46488 / JCM 4925 / NBRC 14057 / NRRL 8057</strain>
    </source>
</reference>
<dbReference type="SUPFAM" id="SSF55874">
    <property type="entry name" value="ATPase domain of HSP90 chaperone/DNA topoisomerase II/histidine kinase"/>
    <property type="match status" value="1"/>
</dbReference>
<sequence>MFIRHTLTCWKLSRLTETAELIASELVTNAVKATGITTPQPSWGELEGLQLLRVRIHASKDSIVIQVWDADGEPLDLPTAGADEEPESGRGLFIVKSVARQVGRFYPRSGGKVVWAELTLEPTVPPLPRRAAKKPASIYLPKPDPDLLRAVLTGLRSL</sequence>
<dbReference type="KEGG" id="sct:SCAT_0364"/>
<dbReference type="KEGG" id="scy:SCATT_03770"/>
<evidence type="ECO:0000256" key="1">
    <source>
        <dbReference type="ARBA" id="ARBA00022527"/>
    </source>
</evidence>
<accession>F8JPQ6</accession>
<name>F8JPQ6_STREN</name>
<organism evidence="3 4">
    <name type="scientific">Streptantibioticus cattleyicolor (strain ATCC 35852 / DSM 46488 / JCM 4925 / NBRC 14057 / NRRL 8057)</name>
    <name type="common">Streptomyces cattleya</name>
    <dbReference type="NCBI Taxonomy" id="1003195"/>
    <lineage>
        <taxon>Bacteria</taxon>
        <taxon>Bacillati</taxon>
        <taxon>Actinomycetota</taxon>
        <taxon>Actinomycetes</taxon>
        <taxon>Kitasatosporales</taxon>
        <taxon>Streptomycetaceae</taxon>
        <taxon>Streptantibioticus</taxon>
    </lineage>
</organism>
<dbReference type="AlphaFoldDB" id="F8JPQ6"/>
<evidence type="ECO:0000313" key="4">
    <source>
        <dbReference type="Proteomes" id="UP000007842"/>
    </source>
</evidence>
<keyword evidence="1" id="KW-0418">Kinase</keyword>
<dbReference type="HOGENOM" id="CLU_090336_4_2_11"/>
<keyword evidence="1" id="KW-0808">Transferase</keyword>
<dbReference type="eggNOG" id="COG2172">
    <property type="taxonomic scope" value="Bacteria"/>
</dbReference>
<dbReference type="EMBL" id="CP003219">
    <property type="protein sequence ID" value="AEW92748.1"/>
    <property type="molecule type" value="Genomic_DNA"/>
</dbReference>
<dbReference type="Proteomes" id="UP000007842">
    <property type="component" value="Chromosome"/>
</dbReference>
<accession>G8WNI6</accession>
<dbReference type="PANTHER" id="PTHR35526">
    <property type="entry name" value="ANTI-SIGMA-F FACTOR RSBW-RELATED"/>
    <property type="match status" value="1"/>
</dbReference>
<dbReference type="InterPro" id="IPR003594">
    <property type="entry name" value="HATPase_dom"/>
</dbReference>
<dbReference type="Pfam" id="PF13581">
    <property type="entry name" value="HATPase_c_2"/>
    <property type="match status" value="1"/>
</dbReference>
<dbReference type="InterPro" id="IPR050267">
    <property type="entry name" value="Anti-sigma-factor_SerPK"/>
</dbReference>
<proteinExistence type="predicted"/>
<gene>
    <name evidence="3" type="ordered locus">SCATT_03770</name>
</gene>
<keyword evidence="1" id="KW-0723">Serine/threonine-protein kinase</keyword>
<dbReference type="Gene3D" id="3.30.565.10">
    <property type="entry name" value="Histidine kinase-like ATPase, C-terminal domain"/>
    <property type="match status" value="1"/>
</dbReference>
<evidence type="ECO:0000313" key="3">
    <source>
        <dbReference type="EMBL" id="AEW92748.1"/>
    </source>
</evidence>
<dbReference type="CDD" id="cd16936">
    <property type="entry name" value="HATPase_RsbW-like"/>
    <property type="match status" value="1"/>
</dbReference>
<dbReference type="PATRIC" id="fig|1003195.11.peg.2007"/>
<dbReference type="STRING" id="1003195.SCATT_03770"/>
<dbReference type="OrthoDB" id="3480034at2"/>
<dbReference type="InterPro" id="IPR036890">
    <property type="entry name" value="HATPase_C_sf"/>
</dbReference>